<organism evidence="1">
    <name type="scientific">Oryza glumipatula</name>
    <dbReference type="NCBI Taxonomy" id="40148"/>
    <lineage>
        <taxon>Eukaryota</taxon>
        <taxon>Viridiplantae</taxon>
        <taxon>Streptophyta</taxon>
        <taxon>Embryophyta</taxon>
        <taxon>Tracheophyta</taxon>
        <taxon>Spermatophyta</taxon>
        <taxon>Magnoliopsida</taxon>
        <taxon>Liliopsida</taxon>
        <taxon>Poales</taxon>
        <taxon>Poaceae</taxon>
        <taxon>BOP clade</taxon>
        <taxon>Oryzoideae</taxon>
        <taxon>Oryzeae</taxon>
        <taxon>Oryzinae</taxon>
        <taxon>Oryza</taxon>
    </lineage>
</organism>
<keyword evidence="2" id="KW-1185">Reference proteome</keyword>
<reference evidence="1" key="2">
    <citation type="submission" date="2018-05" db="EMBL/GenBank/DDBJ databases">
        <title>OgluRS3 (Oryza glumaepatula Reference Sequence Version 3).</title>
        <authorList>
            <person name="Zhang J."/>
            <person name="Kudrna D."/>
            <person name="Lee S."/>
            <person name="Talag J."/>
            <person name="Welchert J."/>
            <person name="Wing R.A."/>
        </authorList>
    </citation>
    <scope>NUCLEOTIDE SEQUENCE [LARGE SCALE GENOMIC DNA]</scope>
</reference>
<dbReference type="Proteomes" id="UP000026961">
    <property type="component" value="Chromosome 3"/>
</dbReference>
<dbReference type="AlphaFoldDB" id="A0A0D9Z1A7"/>
<dbReference type="Gramene" id="OGLUM03G01520.1">
    <property type="protein sequence ID" value="OGLUM03G01520.1"/>
    <property type="gene ID" value="OGLUM03G01520"/>
</dbReference>
<evidence type="ECO:0000313" key="1">
    <source>
        <dbReference type="EnsemblPlants" id="OGLUM03G01520.1"/>
    </source>
</evidence>
<dbReference type="HOGENOM" id="CLU_2609922_0_0_1"/>
<proteinExistence type="predicted"/>
<name>A0A0D9Z1A7_9ORYZ</name>
<accession>A0A0D9Z1A7</accession>
<protein>
    <submittedName>
        <fullName evidence="1">Uncharacterized protein</fullName>
    </submittedName>
</protein>
<sequence>MDRKWTGMIGYGLGGRIGDVAGRRGSIRVQINKRKKKAGDCGLVAETANYAAVAGRRSGNSRILTIRRHQCVRIRQPEA</sequence>
<dbReference type="EnsemblPlants" id="OGLUM03G01520.1">
    <property type="protein sequence ID" value="OGLUM03G01520.1"/>
    <property type="gene ID" value="OGLUM03G01520"/>
</dbReference>
<reference evidence="1" key="1">
    <citation type="submission" date="2015-04" db="UniProtKB">
        <authorList>
            <consortium name="EnsemblPlants"/>
        </authorList>
    </citation>
    <scope>IDENTIFICATION</scope>
</reference>
<evidence type="ECO:0000313" key="2">
    <source>
        <dbReference type="Proteomes" id="UP000026961"/>
    </source>
</evidence>